<feature type="region of interest" description="Disordered" evidence="1">
    <location>
        <begin position="1"/>
        <end position="55"/>
    </location>
</feature>
<dbReference type="Proteomes" id="UP001152888">
    <property type="component" value="Unassembled WGS sequence"/>
</dbReference>
<accession>A0A9P0NUI1</accession>
<proteinExistence type="predicted"/>
<gene>
    <name evidence="2" type="ORF">ACAOBT_LOCUS3221</name>
</gene>
<name>A0A9P0NUI1_ACAOB</name>
<dbReference type="OrthoDB" id="6714693at2759"/>
<protein>
    <submittedName>
        <fullName evidence="2">Uncharacterized protein</fullName>
    </submittedName>
</protein>
<evidence type="ECO:0000313" key="2">
    <source>
        <dbReference type="EMBL" id="CAH1959537.1"/>
    </source>
</evidence>
<reference evidence="2" key="1">
    <citation type="submission" date="2022-03" db="EMBL/GenBank/DDBJ databases">
        <authorList>
            <person name="Sayadi A."/>
        </authorList>
    </citation>
    <scope>NUCLEOTIDE SEQUENCE</scope>
</reference>
<dbReference type="EMBL" id="CAKOFQ010006682">
    <property type="protein sequence ID" value="CAH1959537.1"/>
    <property type="molecule type" value="Genomic_DNA"/>
</dbReference>
<keyword evidence="3" id="KW-1185">Reference proteome</keyword>
<evidence type="ECO:0000313" key="3">
    <source>
        <dbReference type="Proteomes" id="UP001152888"/>
    </source>
</evidence>
<feature type="compositionally biased region" description="Low complexity" evidence="1">
    <location>
        <begin position="24"/>
        <end position="34"/>
    </location>
</feature>
<comment type="caution">
    <text evidence="2">The sequence shown here is derived from an EMBL/GenBank/DDBJ whole genome shotgun (WGS) entry which is preliminary data.</text>
</comment>
<organism evidence="2 3">
    <name type="scientific">Acanthoscelides obtectus</name>
    <name type="common">Bean weevil</name>
    <name type="synonym">Bruchus obtectus</name>
    <dbReference type="NCBI Taxonomy" id="200917"/>
    <lineage>
        <taxon>Eukaryota</taxon>
        <taxon>Metazoa</taxon>
        <taxon>Ecdysozoa</taxon>
        <taxon>Arthropoda</taxon>
        <taxon>Hexapoda</taxon>
        <taxon>Insecta</taxon>
        <taxon>Pterygota</taxon>
        <taxon>Neoptera</taxon>
        <taxon>Endopterygota</taxon>
        <taxon>Coleoptera</taxon>
        <taxon>Polyphaga</taxon>
        <taxon>Cucujiformia</taxon>
        <taxon>Chrysomeloidea</taxon>
        <taxon>Chrysomelidae</taxon>
        <taxon>Bruchinae</taxon>
        <taxon>Bruchini</taxon>
        <taxon>Acanthoscelides</taxon>
    </lineage>
</organism>
<evidence type="ECO:0000256" key="1">
    <source>
        <dbReference type="SAM" id="MobiDB-lite"/>
    </source>
</evidence>
<dbReference type="AlphaFoldDB" id="A0A9P0NUI1"/>
<sequence length="253" mass="28826">MLKEVKKSLKKLKRAFRERGARVSSSTPSTPGGPKLQRNSSHCNRNRKQVKENYKRDLKKKLIESKIMALKNEKDESKTASNKKMSTVKISEINFTIEPGSGFFRDYWMIAVTHNDDLYMSEPMMPDKDGKLSFKDEFTVFDFEDSLDVQVEVFSIRLHGGRADDDSANCSEDWCNLSFYDDFKINGSRIVKSSFQSCGKFTLTAKSTKSSFNKLTSRMLSDLSAPLMLNKLSPTKLKENIGRCLSVDMLCTM</sequence>